<dbReference type="RefSeq" id="WP_423824903.1">
    <property type="nucleotide sequence ID" value="NZ_JANUAE010000004.1"/>
</dbReference>
<dbReference type="InterPro" id="IPR038161">
    <property type="entry name" value="VirB9/CagX/TrbG_C_sf"/>
</dbReference>
<feature type="compositionally biased region" description="Polar residues" evidence="1">
    <location>
        <begin position="303"/>
        <end position="323"/>
    </location>
</feature>
<evidence type="ECO:0000313" key="3">
    <source>
        <dbReference type="EMBL" id="MCS3709843.1"/>
    </source>
</evidence>
<proteinExistence type="predicted"/>
<dbReference type="Pfam" id="PF03524">
    <property type="entry name" value="CagX"/>
    <property type="match status" value="1"/>
</dbReference>
<organism evidence="3 4">
    <name type="scientific">Salinibacter ruber</name>
    <dbReference type="NCBI Taxonomy" id="146919"/>
    <lineage>
        <taxon>Bacteria</taxon>
        <taxon>Pseudomonadati</taxon>
        <taxon>Rhodothermota</taxon>
        <taxon>Rhodothermia</taxon>
        <taxon>Rhodothermales</taxon>
        <taxon>Salinibacteraceae</taxon>
        <taxon>Salinibacter</taxon>
    </lineage>
</organism>
<feature type="domain" description="LysM" evidence="2">
    <location>
        <begin position="2"/>
        <end position="33"/>
    </location>
</feature>
<evidence type="ECO:0000313" key="4">
    <source>
        <dbReference type="Proteomes" id="UP001155057"/>
    </source>
</evidence>
<name>A0A9X2TJI9_9BACT</name>
<dbReference type="Pfam" id="PF01476">
    <property type="entry name" value="LysM"/>
    <property type="match status" value="1"/>
</dbReference>
<dbReference type="EMBL" id="JANUAE010000004">
    <property type="protein sequence ID" value="MCS3709843.1"/>
    <property type="molecule type" value="Genomic_DNA"/>
</dbReference>
<feature type="compositionally biased region" description="Low complexity" evidence="1">
    <location>
        <begin position="249"/>
        <end position="285"/>
    </location>
</feature>
<accession>A0A9X2TJI9</accession>
<dbReference type="InterPro" id="IPR018392">
    <property type="entry name" value="LysM"/>
</dbReference>
<comment type="caution">
    <text evidence="3">The sequence shown here is derived from an EMBL/GenBank/DDBJ whole genome shotgun (WGS) entry which is preliminary data.</text>
</comment>
<protein>
    <submittedName>
        <fullName evidence="3">Type IV secretory pathway VirB9-like protein</fullName>
    </submittedName>
</protein>
<sequence length="442" mass="49322">MYSLSQRFGVSVQRLQDWNDLSGSALEKGELLRVRPPKSGSGSESRTSRTSDASSGSSEETPTTSTSATESAPEPYEGAIPLRYPKTSPLYDKVHRAATIYRRSGDAPVIQASDDREVYPYGKEVPTVKTPVLHFSTIKLAKNEYVTSMSIGDKQRWSVTTGSMGQQSSFQQMVYVKPQECGPMRTNLLLATNQGRTYELILESIACDMQRGQSPDMEKWDRRISYYYPDGRSIGPANMSTDLKPPQLRGRSSRPGRAGRAPASRPMPMASSDSTSPPRRAAARQAPPPPPSSRLNRRSPSRQVSTRPSARRTNPAQSGPTSRFRSDRRSQSADLDLRDIDTQKYKIDVERGFPCEPSLVGDDGERTYIRLGDSPGCANTFPYYTIEDRELQLVNYNVFNGDTYVIEGVHQKAALVYRDPRGQEKRVTIENTAMSSDRPRRR</sequence>
<evidence type="ECO:0000259" key="2">
    <source>
        <dbReference type="Pfam" id="PF01476"/>
    </source>
</evidence>
<evidence type="ECO:0000256" key="1">
    <source>
        <dbReference type="SAM" id="MobiDB-lite"/>
    </source>
</evidence>
<dbReference type="InterPro" id="IPR010258">
    <property type="entry name" value="Conjugal_tfr_TrbG/VirB9/CagX"/>
</dbReference>
<gene>
    <name evidence="3" type="ORF">GGP61_001447</name>
</gene>
<feature type="region of interest" description="Disordered" evidence="1">
    <location>
        <begin position="231"/>
        <end position="337"/>
    </location>
</feature>
<dbReference type="AlphaFoldDB" id="A0A9X2TJI9"/>
<feature type="compositionally biased region" description="Low complexity" evidence="1">
    <location>
        <begin position="39"/>
        <end position="75"/>
    </location>
</feature>
<dbReference type="Proteomes" id="UP001155057">
    <property type="component" value="Unassembled WGS sequence"/>
</dbReference>
<feature type="region of interest" description="Disordered" evidence="1">
    <location>
        <begin position="25"/>
        <end position="84"/>
    </location>
</feature>
<dbReference type="Gene3D" id="2.60.40.2500">
    <property type="match status" value="1"/>
</dbReference>
<reference evidence="3" key="1">
    <citation type="submission" date="2022-08" db="EMBL/GenBank/DDBJ databases">
        <title>Genomic Encyclopedia of Type Strains, Phase V (KMG-V): Genome sequencing to study the core and pangenomes of soil and plant-associated prokaryotes.</title>
        <authorList>
            <person name="Whitman W."/>
        </authorList>
    </citation>
    <scope>NUCLEOTIDE SEQUENCE</scope>
    <source>
        <strain evidence="3">SP3049</strain>
    </source>
</reference>
<feature type="compositionally biased region" description="Basic and acidic residues" evidence="1">
    <location>
        <begin position="324"/>
        <end position="337"/>
    </location>
</feature>